<gene>
    <name evidence="1" type="ORF">B7463_g12540</name>
</gene>
<evidence type="ECO:0000313" key="2">
    <source>
        <dbReference type="Proteomes" id="UP000258309"/>
    </source>
</evidence>
<dbReference type="EMBL" id="NCSJ02000606">
    <property type="protein sequence ID" value="RFU23794.1"/>
    <property type="molecule type" value="Genomic_DNA"/>
</dbReference>
<evidence type="ECO:0000313" key="1">
    <source>
        <dbReference type="EMBL" id="RFU23794.1"/>
    </source>
</evidence>
<dbReference type="PANTHER" id="PTHR28620:SF1">
    <property type="entry name" value="CENP-V_GFA DOMAIN-CONTAINING PROTEIN"/>
    <property type="match status" value="1"/>
</dbReference>
<accession>A0A3E2GRM5</accession>
<name>A0A3E2GRM5_SCYLI</name>
<organism evidence="1 2">
    <name type="scientific">Scytalidium lignicola</name>
    <name type="common">Hyphomycete</name>
    <dbReference type="NCBI Taxonomy" id="5539"/>
    <lineage>
        <taxon>Eukaryota</taxon>
        <taxon>Fungi</taxon>
        <taxon>Dikarya</taxon>
        <taxon>Ascomycota</taxon>
        <taxon>Pezizomycotina</taxon>
        <taxon>Leotiomycetes</taxon>
        <taxon>Leotiomycetes incertae sedis</taxon>
        <taxon>Scytalidium</taxon>
    </lineage>
</organism>
<sequence length="233" mass="25622">MASADPGPELKTYHGSCHCGAFKYHINIPDITENEVSFCPTCGIAVLFINHTVPSGSGIVARTLHDVDIWPLKQRKFDGAAIPPPFVPHKFTGELPAHDFGENTKLYTGGCHCGAITVALKTDGPLPTSKERNGSTRCYPLRSQYSVSDPTSALAGYSFGPEFSEHRFYVFDSWPPEKKFRWDNQMPVNLRVLEGVEWDVLEKGLEEGKPPGEGGIGHWPGRLVGRGGNNVWE</sequence>
<dbReference type="SUPFAM" id="SSF51316">
    <property type="entry name" value="Mss4-like"/>
    <property type="match status" value="1"/>
</dbReference>
<feature type="non-terminal residue" evidence="1">
    <location>
        <position position="1"/>
    </location>
</feature>
<feature type="non-terminal residue" evidence="1">
    <location>
        <position position="233"/>
    </location>
</feature>
<keyword evidence="2" id="KW-1185">Reference proteome</keyword>
<dbReference type="InterPro" id="IPR011057">
    <property type="entry name" value="Mss4-like_sf"/>
</dbReference>
<dbReference type="InterPro" id="IPR052355">
    <property type="entry name" value="CENP-V-like"/>
</dbReference>
<dbReference type="OrthoDB" id="2993351at2759"/>
<comment type="caution">
    <text evidence="1">The sequence shown here is derived from an EMBL/GenBank/DDBJ whole genome shotgun (WGS) entry which is preliminary data.</text>
</comment>
<dbReference type="Proteomes" id="UP000258309">
    <property type="component" value="Unassembled WGS sequence"/>
</dbReference>
<dbReference type="AlphaFoldDB" id="A0A3E2GRM5"/>
<evidence type="ECO:0008006" key="3">
    <source>
        <dbReference type="Google" id="ProtNLM"/>
    </source>
</evidence>
<dbReference type="PANTHER" id="PTHR28620">
    <property type="entry name" value="CENTROMERE PROTEIN V"/>
    <property type="match status" value="1"/>
</dbReference>
<proteinExistence type="predicted"/>
<reference evidence="1 2" key="1">
    <citation type="submission" date="2018-05" db="EMBL/GenBank/DDBJ databases">
        <title>Draft genome sequence of Scytalidium lignicola DSM 105466, a ubiquitous saprotrophic fungus.</title>
        <authorList>
            <person name="Buettner E."/>
            <person name="Gebauer A.M."/>
            <person name="Hofrichter M."/>
            <person name="Liers C."/>
            <person name="Kellner H."/>
        </authorList>
    </citation>
    <scope>NUCLEOTIDE SEQUENCE [LARGE SCALE GENOMIC DNA]</scope>
    <source>
        <strain evidence="1 2">DSM 105466</strain>
    </source>
</reference>
<protein>
    <recommendedName>
        <fullName evidence="3">CENP-V/GFA domain-containing protein</fullName>
    </recommendedName>
</protein>